<dbReference type="Proteomes" id="UP001302126">
    <property type="component" value="Unassembled WGS sequence"/>
</dbReference>
<organism evidence="2 3">
    <name type="scientific">Podospora australis</name>
    <dbReference type="NCBI Taxonomy" id="1536484"/>
    <lineage>
        <taxon>Eukaryota</taxon>
        <taxon>Fungi</taxon>
        <taxon>Dikarya</taxon>
        <taxon>Ascomycota</taxon>
        <taxon>Pezizomycotina</taxon>
        <taxon>Sordariomycetes</taxon>
        <taxon>Sordariomycetidae</taxon>
        <taxon>Sordariales</taxon>
        <taxon>Podosporaceae</taxon>
        <taxon>Podospora</taxon>
    </lineage>
</organism>
<evidence type="ECO:0000313" key="3">
    <source>
        <dbReference type="Proteomes" id="UP001302126"/>
    </source>
</evidence>
<evidence type="ECO:0000256" key="1">
    <source>
        <dbReference type="SAM" id="MobiDB-lite"/>
    </source>
</evidence>
<name>A0AAN7AJ22_9PEZI</name>
<evidence type="ECO:0000313" key="2">
    <source>
        <dbReference type="EMBL" id="KAK4187822.1"/>
    </source>
</evidence>
<gene>
    <name evidence="2" type="ORF">QBC35DRAFT_463435</name>
</gene>
<comment type="caution">
    <text evidence="2">The sequence shown here is derived from an EMBL/GenBank/DDBJ whole genome shotgun (WGS) entry which is preliminary data.</text>
</comment>
<accession>A0AAN7AJ22</accession>
<protein>
    <submittedName>
        <fullName evidence="2">Uncharacterized protein</fullName>
    </submittedName>
</protein>
<proteinExistence type="predicted"/>
<dbReference type="AlphaFoldDB" id="A0AAN7AJ22"/>
<keyword evidence="3" id="KW-1185">Reference proteome</keyword>
<sequence length="216" mass="24114">MLTHHFSAVPSTPTKVDDSNRMISTSNTAEDQAKVCVAPEASKSVSSNRCGRDATWNDFVLIDHDQNHTLEKATSATPFSDHNRSEDIDAALEEWELDDVVSLSDLEELEREIPVDDSNDWVDYPVQCFTQTSSQSTAYGTTHRKTEISENMAAKDRDLVGPQSPVLSFLMALCMIEQKLRLQEGRRRPLQVLLDCTTAITNNPDTLDKAKSAKKK</sequence>
<reference evidence="2" key="2">
    <citation type="submission" date="2023-05" db="EMBL/GenBank/DDBJ databases">
        <authorList>
            <consortium name="Lawrence Berkeley National Laboratory"/>
            <person name="Steindorff A."/>
            <person name="Hensen N."/>
            <person name="Bonometti L."/>
            <person name="Westerberg I."/>
            <person name="Brannstrom I.O."/>
            <person name="Guillou S."/>
            <person name="Cros-Aarteil S."/>
            <person name="Calhoun S."/>
            <person name="Haridas S."/>
            <person name="Kuo A."/>
            <person name="Mondo S."/>
            <person name="Pangilinan J."/>
            <person name="Riley R."/>
            <person name="Labutti K."/>
            <person name="Andreopoulos B."/>
            <person name="Lipzen A."/>
            <person name="Chen C."/>
            <person name="Yanf M."/>
            <person name="Daum C."/>
            <person name="Ng V."/>
            <person name="Clum A."/>
            <person name="Ohm R."/>
            <person name="Martin F."/>
            <person name="Silar P."/>
            <person name="Natvig D."/>
            <person name="Lalanne C."/>
            <person name="Gautier V."/>
            <person name="Ament-Velasquez S.L."/>
            <person name="Kruys A."/>
            <person name="Hutchinson M.I."/>
            <person name="Powell A.J."/>
            <person name="Barry K."/>
            <person name="Miller A.N."/>
            <person name="Grigoriev I.V."/>
            <person name="Debuchy R."/>
            <person name="Gladieux P."/>
            <person name="Thoren M.H."/>
            <person name="Johannesson H."/>
        </authorList>
    </citation>
    <scope>NUCLEOTIDE SEQUENCE</scope>
    <source>
        <strain evidence="2">PSN309</strain>
    </source>
</reference>
<reference evidence="2" key="1">
    <citation type="journal article" date="2023" name="Mol. Phylogenet. Evol.">
        <title>Genome-scale phylogeny and comparative genomics of the fungal order Sordariales.</title>
        <authorList>
            <person name="Hensen N."/>
            <person name="Bonometti L."/>
            <person name="Westerberg I."/>
            <person name="Brannstrom I.O."/>
            <person name="Guillou S."/>
            <person name="Cros-Aarteil S."/>
            <person name="Calhoun S."/>
            <person name="Haridas S."/>
            <person name="Kuo A."/>
            <person name="Mondo S."/>
            <person name="Pangilinan J."/>
            <person name="Riley R."/>
            <person name="LaButti K."/>
            <person name="Andreopoulos B."/>
            <person name="Lipzen A."/>
            <person name="Chen C."/>
            <person name="Yan M."/>
            <person name="Daum C."/>
            <person name="Ng V."/>
            <person name="Clum A."/>
            <person name="Steindorff A."/>
            <person name="Ohm R.A."/>
            <person name="Martin F."/>
            <person name="Silar P."/>
            <person name="Natvig D.O."/>
            <person name="Lalanne C."/>
            <person name="Gautier V."/>
            <person name="Ament-Velasquez S.L."/>
            <person name="Kruys A."/>
            <person name="Hutchinson M.I."/>
            <person name="Powell A.J."/>
            <person name="Barry K."/>
            <person name="Miller A.N."/>
            <person name="Grigoriev I.V."/>
            <person name="Debuchy R."/>
            <person name="Gladieux P."/>
            <person name="Hiltunen Thoren M."/>
            <person name="Johannesson H."/>
        </authorList>
    </citation>
    <scope>NUCLEOTIDE SEQUENCE</scope>
    <source>
        <strain evidence="2">PSN309</strain>
    </source>
</reference>
<dbReference type="EMBL" id="MU864396">
    <property type="protein sequence ID" value="KAK4187822.1"/>
    <property type="molecule type" value="Genomic_DNA"/>
</dbReference>
<feature type="region of interest" description="Disordered" evidence="1">
    <location>
        <begin position="1"/>
        <end position="21"/>
    </location>
</feature>